<protein>
    <submittedName>
        <fullName evidence="1">Uncharacterized protein</fullName>
    </submittedName>
</protein>
<dbReference type="Proteomes" id="UP000309997">
    <property type="component" value="Unassembled WGS sequence"/>
</dbReference>
<evidence type="ECO:0000313" key="1">
    <source>
        <dbReference type="EMBL" id="KAL3569021.1"/>
    </source>
</evidence>
<reference evidence="1 2" key="1">
    <citation type="journal article" date="2024" name="Plant Biotechnol. J.">
        <title>Genome and CRISPR/Cas9 system of a widespread forest tree (Populus alba) in the world.</title>
        <authorList>
            <person name="Liu Y.J."/>
            <person name="Jiang P.F."/>
            <person name="Han X.M."/>
            <person name="Li X.Y."/>
            <person name="Wang H.M."/>
            <person name="Wang Y.J."/>
            <person name="Wang X.X."/>
            <person name="Zeng Q.Y."/>
        </authorList>
    </citation>
    <scope>NUCLEOTIDE SEQUENCE [LARGE SCALE GENOMIC DNA]</scope>
    <source>
        <strain evidence="2">cv. PAL-ZL1</strain>
    </source>
</reference>
<sequence length="261" mass="28905">MTTRTQSGTLLGKNQGVNGNSRVDLRLRQRSCYGSLGSVLEEELGPCRLPKRKQTTNSSEEKEKDIIHCLELSGNETGTARGLGPMGPIFLYFLGDSRLCKWENAGVFTGESVVFSFGTWRDELGCLNNLQKMGSVFGWSAGDSSRSNYSCCFDHGYGFPSNIARVYSSPGNLRLVLPVNTSFSSSVTSFQGTLWLVRRRRCPSRACFEIASCQNDSLELACHDRVCSSSEKSYLKNDRGKNRSSIMVSILHSNFLSTRLD</sequence>
<dbReference type="EMBL" id="RCHU02000016">
    <property type="protein sequence ID" value="KAL3569021.1"/>
    <property type="molecule type" value="Genomic_DNA"/>
</dbReference>
<name>A0ACC4AS64_POPAL</name>
<comment type="caution">
    <text evidence="1">The sequence shown here is derived from an EMBL/GenBank/DDBJ whole genome shotgun (WGS) entry which is preliminary data.</text>
</comment>
<organism evidence="1 2">
    <name type="scientific">Populus alba</name>
    <name type="common">White poplar</name>
    <dbReference type="NCBI Taxonomy" id="43335"/>
    <lineage>
        <taxon>Eukaryota</taxon>
        <taxon>Viridiplantae</taxon>
        <taxon>Streptophyta</taxon>
        <taxon>Embryophyta</taxon>
        <taxon>Tracheophyta</taxon>
        <taxon>Spermatophyta</taxon>
        <taxon>Magnoliopsida</taxon>
        <taxon>eudicotyledons</taxon>
        <taxon>Gunneridae</taxon>
        <taxon>Pentapetalae</taxon>
        <taxon>rosids</taxon>
        <taxon>fabids</taxon>
        <taxon>Malpighiales</taxon>
        <taxon>Salicaceae</taxon>
        <taxon>Saliceae</taxon>
        <taxon>Populus</taxon>
    </lineage>
</organism>
<proteinExistence type="predicted"/>
<keyword evidence="2" id="KW-1185">Reference proteome</keyword>
<accession>A0ACC4AS64</accession>
<evidence type="ECO:0000313" key="2">
    <source>
        <dbReference type="Proteomes" id="UP000309997"/>
    </source>
</evidence>
<gene>
    <name evidence="1" type="ORF">D5086_028911</name>
</gene>